<keyword evidence="8" id="KW-0770">Synapse</keyword>
<sequence>MAEQQDDRQADLRRGVRVEVASLVYNILEVVVSVTAGLLTGSAALISWGLDSTVEATSAGTLIWRLRAEERGADPRTVLKRKKVALSVVAAAFWIVVAAILYEAVSAFVSREAPGFSWWGIAILLVSLVVNPFLAWGKHRYGKRLGSPALKYDAKDTLICEYQTVVVLIGLALTQAFGWWWADPVAALLIVPYVAWEGLEATKDALSVDPDDAERPA</sequence>
<dbReference type="Gene3D" id="1.20.1510.10">
    <property type="entry name" value="Cation efflux protein transmembrane domain"/>
    <property type="match status" value="1"/>
</dbReference>
<dbReference type="RefSeq" id="WP_121166711.1">
    <property type="nucleotide sequence ID" value="NZ_RAPE01000002.1"/>
</dbReference>
<evidence type="ECO:0000256" key="11">
    <source>
        <dbReference type="SAM" id="Phobius"/>
    </source>
</evidence>
<feature type="transmembrane region" description="Helical" evidence="11">
    <location>
        <begin position="158"/>
        <end position="182"/>
    </location>
</feature>
<keyword evidence="10" id="KW-0968">Cytoplasmic vesicle</keyword>
<dbReference type="Pfam" id="PF01545">
    <property type="entry name" value="Cation_efflux"/>
    <property type="match status" value="1"/>
</dbReference>
<accession>A0A3A8BA63</accession>
<keyword evidence="6" id="KW-0862">Zinc</keyword>
<evidence type="ECO:0000259" key="12">
    <source>
        <dbReference type="Pfam" id="PF01545"/>
    </source>
</evidence>
<dbReference type="EMBL" id="RAPE01000002">
    <property type="protein sequence ID" value="RKF15343.1"/>
    <property type="molecule type" value="Genomic_DNA"/>
</dbReference>
<dbReference type="PANTHER" id="PTHR31937">
    <property type="entry name" value="TRANSMEMBRANE PROTEIN 163"/>
    <property type="match status" value="1"/>
</dbReference>
<protein>
    <submittedName>
        <fullName evidence="13">Cation diffusion facilitator family transporter</fullName>
    </submittedName>
</protein>
<evidence type="ECO:0000313" key="14">
    <source>
        <dbReference type="Proteomes" id="UP000281128"/>
    </source>
</evidence>
<keyword evidence="14" id="KW-1185">Reference proteome</keyword>
<dbReference type="AlphaFoldDB" id="A0A3A8BA63"/>
<organism evidence="13 14">
    <name type="scientific">Roseovarius spongiae</name>
    <dbReference type="NCBI Taxonomy" id="2320272"/>
    <lineage>
        <taxon>Bacteria</taxon>
        <taxon>Pseudomonadati</taxon>
        <taxon>Pseudomonadota</taxon>
        <taxon>Alphaproteobacteria</taxon>
        <taxon>Rhodobacterales</taxon>
        <taxon>Roseobacteraceae</taxon>
        <taxon>Roseovarius</taxon>
    </lineage>
</organism>
<dbReference type="InterPro" id="IPR058533">
    <property type="entry name" value="Cation_efflux_TM"/>
</dbReference>
<evidence type="ECO:0000256" key="9">
    <source>
        <dbReference type="ARBA" id="ARBA00023136"/>
    </source>
</evidence>
<proteinExistence type="inferred from homology"/>
<dbReference type="Proteomes" id="UP000281128">
    <property type="component" value="Unassembled WGS sequence"/>
</dbReference>
<evidence type="ECO:0000313" key="13">
    <source>
        <dbReference type="EMBL" id="RKF15343.1"/>
    </source>
</evidence>
<comment type="subcellular location">
    <subcellularLocation>
        <location evidence="2">Cytoplasmic vesicle</location>
        <location evidence="2">Secretory vesicle</location>
        <location evidence="2">Synaptic vesicle membrane</location>
        <topology evidence="2">Multi-pass membrane protein</topology>
    </subcellularLocation>
    <subcellularLocation>
        <location evidence="1">Early endosome membrane</location>
    </subcellularLocation>
</comment>
<evidence type="ECO:0000256" key="10">
    <source>
        <dbReference type="ARBA" id="ARBA00023329"/>
    </source>
</evidence>
<dbReference type="InterPro" id="IPR027469">
    <property type="entry name" value="Cation_efflux_TMD_sf"/>
</dbReference>
<dbReference type="InterPro" id="IPR026765">
    <property type="entry name" value="Tmem163"/>
</dbReference>
<dbReference type="NCBIfam" id="TIGR01297">
    <property type="entry name" value="CDF"/>
    <property type="match status" value="1"/>
</dbReference>
<feature type="transmembrane region" description="Helical" evidence="11">
    <location>
        <begin position="116"/>
        <end position="137"/>
    </location>
</feature>
<feature type="domain" description="Cation efflux protein transmembrane" evidence="12">
    <location>
        <begin position="21"/>
        <end position="207"/>
    </location>
</feature>
<gene>
    <name evidence="13" type="ORF">D6850_11025</name>
</gene>
<dbReference type="InterPro" id="IPR002524">
    <property type="entry name" value="Cation_efflux"/>
</dbReference>
<keyword evidence="4 11" id="KW-0812">Transmembrane</keyword>
<keyword evidence="9 11" id="KW-0472">Membrane</keyword>
<dbReference type="OrthoDB" id="9806522at2"/>
<evidence type="ECO:0000256" key="3">
    <source>
        <dbReference type="ARBA" id="ARBA00008731"/>
    </source>
</evidence>
<dbReference type="SUPFAM" id="SSF161111">
    <property type="entry name" value="Cation efflux protein transmembrane domain-like"/>
    <property type="match status" value="1"/>
</dbReference>
<evidence type="ECO:0000256" key="7">
    <source>
        <dbReference type="ARBA" id="ARBA00022989"/>
    </source>
</evidence>
<evidence type="ECO:0000256" key="4">
    <source>
        <dbReference type="ARBA" id="ARBA00022692"/>
    </source>
</evidence>
<name>A0A3A8BA63_9RHOB</name>
<evidence type="ECO:0000256" key="8">
    <source>
        <dbReference type="ARBA" id="ARBA00023018"/>
    </source>
</evidence>
<feature type="transmembrane region" description="Helical" evidence="11">
    <location>
        <begin position="84"/>
        <end position="104"/>
    </location>
</feature>
<dbReference type="PANTHER" id="PTHR31937:SF2">
    <property type="entry name" value="TRANSMEMBRANE PROTEIN 163"/>
    <property type="match status" value="1"/>
</dbReference>
<evidence type="ECO:0000256" key="5">
    <source>
        <dbReference type="ARBA" id="ARBA00022753"/>
    </source>
</evidence>
<dbReference type="GO" id="GO:0031410">
    <property type="term" value="C:cytoplasmic vesicle"/>
    <property type="evidence" value="ECO:0007669"/>
    <property type="project" value="UniProtKB-KW"/>
</dbReference>
<reference evidence="13 14" key="1">
    <citation type="submission" date="2018-09" db="EMBL/GenBank/DDBJ databases">
        <title>Roseovarius spongiae sp. nov., isolated from a marine sponge.</title>
        <authorList>
            <person name="Zhuang L."/>
            <person name="Luo L."/>
        </authorList>
    </citation>
    <scope>NUCLEOTIDE SEQUENCE [LARGE SCALE GENOMIC DNA]</scope>
    <source>
        <strain evidence="13 14">HN-E21</strain>
    </source>
</reference>
<keyword evidence="7 11" id="KW-1133">Transmembrane helix</keyword>
<dbReference type="GO" id="GO:0016020">
    <property type="term" value="C:membrane"/>
    <property type="evidence" value="ECO:0007669"/>
    <property type="project" value="InterPro"/>
</dbReference>
<dbReference type="GO" id="GO:0008324">
    <property type="term" value="F:monoatomic cation transmembrane transporter activity"/>
    <property type="evidence" value="ECO:0007669"/>
    <property type="project" value="InterPro"/>
</dbReference>
<comment type="similarity">
    <text evidence="3">Belongs to the TMEM163 family.</text>
</comment>
<keyword evidence="5" id="KW-0967">Endosome</keyword>
<comment type="caution">
    <text evidence="13">The sequence shown here is derived from an EMBL/GenBank/DDBJ whole genome shotgun (WGS) entry which is preliminary data.</text>
</comment>
<evidence type="ECO:0000256" key="1">
    <source>
        <dbReference type="ARBA" id="ARBA00004146"/>
    </source>
</evidence>
<evidence type="ECO:0000256" key="2">
    <source>
        <dbReference type="ARBA" id="ARBA00004644"/>
    </source>
</evidence>
<evidence type="ECO:0000256" key="6">
    <source>
        <dbReference type="ARBA" id="ARBA00022833"/>
    </source>
</evidence>